<name>A0A9K3KNC3_9STRA</name>
<keyword evidence="3" id="KW-1185">Reference proteome</keyword>
<reference evidence="2" key="2">
    <citation type="submission" date="2021-04" db="EMBL/GenBank/DDBJ databases">
        <authorList>
            <person name="Podell S."/>
        </authorList>
    </citation>
    <scope>NUCLEOTIDE SEQUENCE</scope>
    <source>
        <strain evidence="2">Hildebrandi</strain>
    </source>
</reference>
<keyword evidence="1" id="KW-0812">Transmembrane</keyword>
<dbReference type="Proteomes" id="UP000693970">
    <property type="component" value="Unassembled WGS sequence"/>
</dbReference>
<dbReference type="EMBL" id="JAGRRH010000021">
    <property type="protein sequence ID" value="KAG7346125.1"/>
    <property type="molecule type" value="Genomic_DNA"/>
</dbReference>
<feature type="transmembrane region" description="Helical" evidence="1">
    <location>
        <begin position="301"/>
        <end position="319"/>
    </location>
</feature>
<comment type="caution">
    <text evidence="2">The sequence shown here is derived from an EMBL/GenBank/DDBJ whole genome shotgun (WGS) entry which is preliminary data.</text>
</comment>
<sequence length="323" mass="35832">MVQTREQKSKHKPLPSLTSGMPPWHSTFFVGALAAITLTHLPSLESLDQMATLDQFTHRVFPNLLTLRGLALIRLSIAAIAISLTIYLILGDGWYVYANYKPASKLRRDYFIRLKGLGTLCPFTSWCWFFLGQAFLLNGGIAMAVDLGMEDTIQPWMMRTALVLSEISFPFALLVSTAVKYAIWPAVLAGGKPHNLAGFRNQMQHNCNSIFALTEVALLGGISVDFRHLSLATMVGIAYILFTWVMAVIYYGNPEVGPQYLYWFQDTTLGETTTFALLALLVALTTFFGVFAGIEMLIETIGGTFLTKLVFVVAVSAFVCKFR</sequence>
<dbReference type="AlphaFoldDB" id="A0A9K3KNC3"/>
<keyword evidence="1" id="KW-0472">Membrane</keyword>
<feature type="transmembrane region" description="Helical" evidence="1">
    <location>
        <begin position="272"/>
        <end position="294"/>
    </location>
</feature>
<evidence type="ECO:0000256" key="1">
    <source>
        <dbReference type="SAM" id="Phobius"/>
    </source>
</evidence>
<feature type="transmembrane region" description="Helical" evidence="1">
    <location>
        <begin position="123"/>
        <end position="149"/>
    </location>
</feature>
<feature type="transmembrane region" description="Helical" evidence="1">
    <location>
        <begin position="231"/>
        <end position="252"/>
    </location>
</feature>
<proteinExistence type="predicted"/>
<gene>
    <name evidence="2" type="ORF">IV203_005193</name>
</gene>
<organism evidence="2 3">
    <name type="scientific">Nitzschia inconspicua</name>
    <dbReference type="NCBI Taxonomy" id="303405"/>
    <lineage>
        <taxon>Eukaryota</taxon>
        <taxon>Sar</taxon>
        <taxon>Stramenopiles</taxon>
        <taxon>Ochrophyta</taxon>
        <taxon>Bacillariophyta</taxon>
        <taxon>Bacillariophyceae</taxon>
        <taxon>Bacillariophycidae</taxon>
        <taxon>Bacillariales</taxon>
        <taxon>Bacillariaceae</taxon>
        <taxon>Nitzschia</taxon>
    </lineage>
</organism>
<evidence type="ECO:0000313" key="3">
    <source>
        <dbReference type="Proteomes" id="UP000693970"/>
    </source>
</evidence>
<keyword evidence="1" id="KW-1133">Transmembrane helix</keyword>
<protein>
    <submittedName>
        <fullName evidence="2">Uncharacterized protein</fullName>
    </submittedName>
</protein>
<reference evidence="2" key="1">
    <citation type="journal article" date="2021" name="Sci. Rep.">
        <title>Diploid genomic architecture of Nitzschia inconspicua, an elite biomass production diatom.</title>
        <authorList>
            <person name="Oliver A."/>
            <person name="Podell S."/>
            <person name="Pinowska A."/>
            <person name="Traller J.C."/>
            <person name="Smith S.R."/>
            <person name="McClure R."/>
            <person name="Beliaev A."/>
            <person name="Bohutskyi P."/>
            <person name="Hill E.A."/>
            <person name="Rabines A."/>
            <person name="Zheng H."/>
            <person name="Allen L.Z."/>
            <person name="Kuo A."/>
            <person name="Grigoriev I.V."/>
            <person name="Allen A.E."/>
            <person name="Hazlebeck D."/>
            <person name="Allen E.E."/>
        </authorList>
    </citation>
    <scope>NUCLEOTIDE SEQUENCE</scope>
    <source>
        <strain evidence="2">Hildebrandi</strain>
    </source>
</reference>
<feature type="transmembrane region" description="Helical" evidence="1">
    <location>
        <begin position="65"/>
        <end position="90"/>
    </location>
</feature>
<dbReference type="OrthoDB" id="43188at2759"/>
<accession>A0A9K3KNC3</accession>
<feature type="transmembrane region" description="Helical" evidence="1">
    <location>
        <begin position="161"/>
        <end position="183"/>
    </location>
</feature>
<evidence type="ECO:0000313" key="2">
    <source>
        <dbReference type="EMBL" id="KAG7346125.1"/>
    </source>
</evidence>